<dbReference type="CDD" id="cd13590">
    <property type="entry name" value="PBP2_PotD_PotF_like"/>
    <property type="match status" value="1"/>
</dbReference>
<gene>
    <name evidence="9" type="ORF">F0A16_14845</name>
</gene>
<dbReference type="EMBL" id="VTPX01000008">
    <property type="protein sequence ID" value="KAA0017272.1"/>
    <property type="molecule type" value="Genomic_DNA"/>
</dbReference>
<dbReference type="PRINTS" id="PR00909">
    <property type="entry name" value="SPERMDNBNDNG"/>
</dbReference>
<evidence type="ECO:0000313" key="9">
    <source>
        <dbReference type="EMBL" id="KAA0017272.1"/>
    </source>
</evidence>
<protein>
    <recommendedName>
        <fullName evidence="5">Putrescine-binding periplasmic protein</fullName>
    </recommendedName>
</protein>
<dbReference type="GO" id="GO:0015846">
    <property type="term" value="P:polyamine transport"/>
    <property type="evidence" value="ECO:0007669"/>
    <property type="project" value="InterPro"/>
</dbReference>
<evidence type="ECO:0000256" key="8">
    <source>
        <dbReference type="SAM" id="SignalP"/>
    </source>
</evidence>
<reference evidence="9 10" key="1">
    <citation type="submission" date="2019-08" db="EMBL/GenBank/DDBJ databases">
        <title>Bioinformatics analysis of the strain L3 and L5.</title>
        <authorList>
            <person name="Li X."/>
        </authorList>
    </citation>
    <scope>NUCLEOTIDE SEQUENCE [LARGE SCALE GENOMIC DNA]</scope>
    <source>
        <strain evidence="9 10">L3</strain>
    </source>
</reference>
<evidence type="ECO:0000256" key="6">
    <source>
        <dbReference type="PIRSR" id="PIRSR019574-1"/>
    </source>
</evidence>
<dbReference type="InterPro" id="IPR001188">
    <property type="entry name" value="Sperm_putr-bd"/>
</dbReference>
<name>A0A640WA77_9GAMM</name>
<dbReference type="PANTHER" id="PTHR30222:SF17">
    <property type="entry name" value="SPERMIDINE_PUTRESCINE-BINDING PERIPLASMIC PROTEIN"/>
    <property type="match status" value="1"/>
</dbReference>
<feature type="signal peptide" evidence="8">
    <location>
        <begin position="1"/>
        <end position="21"/>
    </location>
</feature>
<comment type="caution">
    <text evidence="9">The sequence shown here is derived from an EMBL/GenBank/DDBJ whole genome shotgun (WGS) entry which is preliminary data.</text>
</comment>
<dbReference type="AlphaFoldDB" id="A0A640WA77"/>
<dbReference type="Gene3D" id="3.40.190.10">
    <property type="entry name" value="Periplasmic binding protein-like II"/>
    <property type="match status" value="2"/>
</dbReference>
<evidence type="ECO:0000256" key="1">
    <source>
        <dbReference type="ARBA" id="ARBA00004418"/>
    </source>
</evidence>
<comment type="similarity">
    <text evidence="5">Belongs to the bacterial solute-binding protein PotD/PotF family.</text>
</comment>
<organism evidence="9 10">
    <name type="scientific">Salinicola corii</name>
    <dbReference type="NCBI Taxonomy" id="2606937"/>
    <lineage>
        <taxon>Bacteria</taxon>
        <taxon>Pseudomonadati</taxon>
        <taxon>Pseudomonadota</taxon>
        <taxon>Gammaproteobacteria</taxon>
        <taxon>Oceanospirillales</taxon>
        <taxon>Halomonadaceae</taxon>
        <taxon>Salinicola</taxon>
    </lineage>
</organism>
<feature type="binding site" evidence="6">
    <location>
        <position position="84"/>
    </location>
    <ligand>
        <name>spermidine</name>
        <dbReference type="ChEBI" id="CHEBI:57834"/>
    </ligand>
</feature>
<evidence type="ECO:0000256" key="3">
    <source>
        <dbReference type="ARBA" id="ARBA00022729"/>
    </source>
</evidence>
<keyword evidence="2 5" id="KW-0813">Transport</keyword>
<dbReference type="PIRSF" id="PIRSF019574">
    <property type="entry name" value="Periplasmic_polyamine_BP"/>
    <property type="match status" value="1"/>
</dbReference>
<dbReference type="PANTHER" id="PTHR30222">
    <property type="entry name" value="SPERMIDINE/PUTRESCINE-BINDING PERIPLASMIC PROTEIN"/>
    <property type="match status" value="1"/>
</dbReference>
<feature type="region of interest" description="Disordered" evidence="7">
    <location>
        <begin position="326"/>
        <end position="345"/>
    </location>
</feature>
<keyword evidence="4 5" id="KW-0574">Periplasm</keyword>
<sequence>MKYASWVIAIAAGMMGSGAMADDQEKQLNLFNWTDYMDPGIIADFEAETGIDVVQNYYNSNAEMLAKLNAGGDAQYDIVIPSDYFVPRLIGAKLIQPLVPEGQSQQGQALRGIDNIMSDFRHPAYDPEDIYTVPYQWGVTGIVYNTDTFPDPEPSWGLLYDPAVNADYPFALLKGDAQFTFSTLCAYLGEGFDCVGQAPWVEAAKLVVATRERDNFVGFVDATATIEQIASGVIHAGIAYNGDLAGKQSEDPELYGNIGFFVPREGSQRWVDVMAIPARAPHPDNARRFIEYLLRPDVAAQLSNYNLYTSPNAAAQPMLSAELREPPVMPDADTRSRLSLTPSVDGEQLQLLQQLWSEARSR</sequence>
<dbReference type="RefSeq" id="WP_149436178.1">
    <property type="nucleotide sequence ID" value="NZ_VTPX01000008.1"/>
</dbReference>
<dbReference type="Proteomes" id="UP000466024">
    <property type="component" value="Unassembled WGS sequence"/>
</dbReference>
<dbReference type="GO" id="GO:0019808">
    <property type="term" value="F:polyamine binding"/>
    <property type="evidence" value="ECO:0007669"/>
    <property type="project" value="InterPro"/>
</dbReference>
<keyword evidence="10" id="KW-1185">Reference proteome</keyword>
<dbReference type="GO" id="GO:0042597">
    <property type="term" value="C:periplasmic space"/>
    <property type="evidence" value="ECO:0007669"/>
    <property type="project" value="UniProtKB-SubCell"/>
</dbReference>
<dbReference type="SUPFAM" id="SSF53850">
    <property type="entry name" value="Periplasmic binding protein-like II"/>
    <property type="match status" value="1"/>
</dbReference>
<accession>A0A640WA77</accession>
<feature type="chain" id="PRO_5025005353" description="Putrescine-binding periplasmic protein" evidence="8">
    <location>
        <begin position="22"/>
        <end position="362"/>
    </location>
</feature>
<evidence type="ECO:0000256" key="5">
    <source>
        <dbReference type="PIRNR" id="PIRNR019574"/>
    </source>
</evidence>
<evidence type="ECO:0000313" key="10">
    <source>
        <dbReference type="Proteomes" id="UP000466024"/>
    </source>
</evidence>
<evidence type="ECO:0000256" key="2">
    <source>
        <dbReference type="ARBA" id="ARBA00022448"/>
    </source>
</evidence>
<evidence type="ECO:0000256" key="7">
    <source>
        <dbReference type="SAM" id="MobiDB-lite"/>
    </source>
</evidence>
<evidence type="ECO:0000256" key="4">
    <source>
        <dbReference type="ARBA" id="ARBA00022764"/>
    </source>
</evidence>
<dbReference type="Pfam" id="PF13416">
    <property type="entry name" value="SBP_bac_8"/>
    <property type="match status" value="1"/>
</dbReference>
<keyword evidence="3 8" id="KW-0732">Signal</keyword>
<comment type="function">
    <text evidence="5">Required for the activity of the bacterial periplasmic transport system of putrescine.</text>
</comment>
<dbReference type="InterPro" id="IPR006059">
    <property type="entry name" value="SBP"/>
</dbReference>
<proteinExistence type="inferred from homology"/>
<comment type="subcellular location">
    <subcellularLocation>
        <location evidence="1 5">Periplasm</location>
    </subcellularLocation>
</comment>